<evidence type="ECO:0000313" key="3">
    <source>
        <dbReference type="Proteomes" id="UP001163105"/>
    </source>
</evidence>
<dbReference type="PANTHER" id="PTHR35340">
    <property type="entry name" value="PQQ ENZYME REPEAT PROTEIN-RELATED"/>
    <property type="match status" value="1"/>
</dbReference>
<dbReference type="EMBL" id="JAQHRD010000009">
    <property type="protein sequence ID" value="KAJ6437925.1"/>
    <property type="molecule type" value="Genomic_DNA"/>
</dbReference>
<gene>
    <name evidence="2" type="ORF">O9K51_09347</name>
</gene>
<organism evidence="2 3">
    <name type="scientific">Purpureocillium lavendulum</name>
    <dbReference type="NCBI Taxonomy" id="1247861"/>
    <lineage>
        <taxon>Eukaryota</taxon>
        <taxon>Fungi</taxon>
        <taxon>Dikarya</taxon>
        <taxon>Ascomycota</taxon>
        <taxon>Pezizomycotina</taxon>
        <taxon>Sordariomycetes</taxon>
        <taxon>Hypocreomycetidae</taxon>
        <taxon>Hypocreales</taxon>
        <taxon>Ophiocordycipitaceae</taxon>
        <taxon>Purpureocillium</taxon>
    </lineage>
</organism>
<sequence>MRTPTTPLGLGLLSLLQISTASQVHLGSLESSAEDHVDASSWCDRGCYEPEPQQTYRSFNGAAPKLEVVRSDERCDSGLTFLEPEGWQAYGSGLATVDGQGDLVWKPTQWAEMRDVKVQRFGDALYMTFWVRDEGSDFGHYIMLDETYRMFKEIRPSGRIQGDIKNLLITSSGTAILTIDPETRNHAFRIRSSKRHNYGSVFQEIDLRSNILLFEWHASQHLTPNDGPIDSKDSCRPGGSHASEFNSFSIIAIDKNPERDGQVQWQLGGSQNSFKDLSDGLATTLPLNHDASWDTSGDNETSTLIILIQEVLQEEPQGSVQLVQATTHHVVSQDRDYVTEWVVVKERSGDFMHVSLVKLYN</sequence>
<accession>A0AB34FHW9</accession>
<evidence type="ECO:0000313" key="2">
    <source>
        <dbReference type="EMBL" id="KAJ6437925.1"/>
    </source>
</evidence>
<dbReference type="InterPro" id="IPR053143">
    <property type="entry name" value="Arylsulfate_ST"/>
</dbReference>
<dbReference type="Proteomes" id="UP001163105">
    <property type="component" value="Unassembled WGS sequence"/>
</dbReference>
<evidence type="ECO:0000256" key="1">
    <source>
        <dbReference type="SAM" id="SignalP"/>
    </source>
</evidence>
<reference evidence="2" key="1">
    <citation type="submission" date="2023-01" db="EMBL/GenBank/DDBJ databases">
        <title>The growth and conidiation of Purpureocillium lavendulum are regulated by nitrogen source and histone H3K14 acetylation.</title>
        <authorList>
            <person name="Tang P."/>
            <person name="Han J."/>
            <person name="Zhang C."/>
            <person name="Tang P."/>
            <person name="Qi F."/>
            <person name="Zhang K."/>
            <person name="Liang L."/>
        </authorList>
    </citation>
    <scope>NUCLEOTIDE SEQUENCE</scope>
    <source>
        <strain evidence="2">YMF1.00683</strain>
    </source>
</reference>
<keyword evidence="3" id="KW-1185">Reference proteome</keyword>
<dbReference type="AlphaFoldDB" id="A0AB34FHW9"/>
<dbReference type="PANTHER" id="PTHR35340:SF5">
    <property type="entry name" value="ASST-DOMAIN-CONTAINING PROTEIN"/>
    <property type="match status" value="1"/>
</dbReference>
<feature type="signal peptide" evidence="1">
    <location>
        <begin position="1"/>
        <end position="21"/>
    </location>
</feature>
<comment type="caution">
    <text evidence="2">The sequence shown here is derived from an EMBL/GenBank/DDBJ whole genome shotgun (WGS) entry which is preliminary data.</text>
</comment>
<keyword evidence="1" id="KW-0732">Signal</keyword>
<proteinExistence type="predicted"/>
<feature type="chain" id="PRO_5044268790" evidence="1">
    <location>
        <begin position="22"/>
        <end position="361"/>
    </location>
</feature>
<protein>
    <submittedName>
        <fullName evidence="2">Arylsulfotransferase protein</fullName>
    </submittedName>
</protein>
<name>A0AB34FHW9_9HYPO</name>